<comment type="similarity">
    <text evidence="1 2">Belongs to the gamma-glutamylcyclotransferase family.</text>
</comment>
<dbReference type="InterPro" id="IPR013024">
    <property type="entry name" value="GGCT-like"/>
</dbReference>
<dbReference type="InterPro" id="IPR039126">
    <property type="entry name" value="GGACT"/>
</dbReference>
<name>A0ABS3NXH2_9BACI</name>
<evidence type="ECO:0000256" key="1">
    <source>
        <dbReference type="ARBA" id="ARBA00008861"/>
    </source>
</evidence>
<evidence type="ECO:0000256" key="2">
    <source>
        <dbReference type="RuleBase" id="RU367036"/>
    </source>
</evidence>
<dbReference type="PANTHER" id="PTHR12510:SF4">
    <property type="entry name" value="GAMMA-GLUTAMYLAMINECYCLOTRANSFERASE"/>
    <property type="match status" value="1"/>
</dbReference>
<dbReference type="CDD" id="cd06661">
    <property type="entry name" value="GGCT_like"/>
    <property type="match status" value="1"/>
</dbReference>
<dbReference type="Proteomes" id="UP000677611">
    <property type="component" value="Unassembled WGS sequence"/>
</dbReference>
<proteinExistence type="inferred from homology"/>
<evidence type="ECO:0000313" key="4">
    <source>
        <dbReference type="EMBL" id="MBO1625616.1"/>
    </source>
</evidence>
<reference evidence="4 5" key="1">
    <citation type="submission" date="2021-03" db="EMBL/GenBank/DDBJ databases">
        <title>Identification of novel Bacillus strains.</title>
        <authorList>
            <person name="Xiao Z."/>
            <person name="Li Y."/>
            <person name="Shen J."/>
        </authorList>
    </citation>
    <scope>NUCLEOTIDE SEQUENCE [LARGE SCALE GENOMIC DNA]</scope>
    <source>
        <strain evidence="4 5">SY8</strain>
    </source>
</reference>
<evidence type="ECO:0000313" key="5">
    <source>
        <dbReference type="Proteomes" id="UP000677611"/>
    </source>
</evidence>
<gene>
    <name evidence="4" type="ORF">J4P90_10220</name>
</gene>
<feature type="domain" description="Gamma-glutamylcyclotransferase AIG2-like" evidence="3">
    <location>
        <begin position="4"/>
        <end position="121"/>
    </location>
</feature>
<accession>A0ABS3NXH2</accession>
<comment type="caution">
    <text evidence="4">The sequence shown here is derived from an EMBL/GenBank/DDBJ whole genome shotgun (WGS) entry which is preliminary data.</text>
</comment>
<sequence>MHYVFVYGTLRKQQSNAHYLHRATCIAEEAWTHGKLFDTNEGYPAMIRSKEDKVYGEVYEVDDEILKKLDELEVYTGNPEQDLYDRIIQTIYFGDYNRDAYVYVVQNDEMLQRLISSGDWVRYQKYS</sequence>
<dbReference type="Gene3D" id="3.10.490.10">
    <property type="entry name" value="Gamma-glutamyl cyclotransferase-like"/>
    <property type="match status" value="1"/>
</dbReference>
<evidence type="ECO:0000259" key="3">
    <source>
        <dbReference type="Pfam" id="PF06094"/>
    </source>
</evidence>
<dbReference type="InterPro" id="IPR036568">
    <property type="entry name" value="GGCT-like_sf"/>
</dbReference>
<dbReference type="EMBL" id="JAGDQJ010000011">
    <property type="protein sequence ID" value="MBO1625616.1"/>
    <property type="molecule type" value="Genomic_DNA"/>
</dbReference>
<dbReference type="InterPro" id="IPR009288">
    <property type="entry name" value="AIG2-like_dom"/>
</dbReference>
<protein>
    <recommendedName>
        <fullName evidence="2">Gamma-glutamylcyclotransferase family protein</fullName>
    </recommendedName>
</protein>
<dbReference type="Pfam" id="PF06094">
    <property type="entry name" value="GGACT"/>
    <property type="match status" value="1"/>
</dbReference>
<keyword evidence="5" id="KW-1185">Reference proteome</keyword>
<dbReference type="PANTHER" id="PTHR12510">
    <property type="entry name" value="TROPONIN C-AKIN-1 PROTEIN"/>
    <property type="match status" value="1"/>
</dbReference>
<organism evidence="4 5">
    <name type="scientific">Bacillus arachidis</name>
    <dbReference type="NCBI Taxonomy" id="2819290"/>
    <lineage>
        <taxon>Bacteria</taxon>
        <taxon>Bacillati</taxon>
        <taxon>Bacillota</taxon>
        <taxon>Bacilli</taxon>
        <taxon>Bacillales</taxon>
        <taxon>Bacillaceae</taxon>
        <taxon>Bacillus</taxon>
    </lineage>
</organism>
<dbReference type="SUPFAM" id="SSF110857">
    <property type="entry name" value="Gamma-glutamyl cyclotransferase-like"/>
    <property type="match status" value="1"/>
</dbReference>
<dbReference type="RefSeq" id="WP_208017537.1">
    <property type="nucleotide sequence ID" value="NZ_JAGDQJ010000011.1"/>
</dbReference>